<dbReference type="GO" id="GO:0004713">
    <property type="term" value="F:protein tyrosine kinase activity"/>
    <property type="evidence" value="ECO:0007669"/>
    <property type="project" value="InterPro"/>
</dbReference>
<evidence type="ECO:0000256" key="2">
    <source>
        <dbReference type="ARBA" id="ARBA00022692"/>
    </source>
</evidence>
<evidence type="ECO:0000259" key="8">
    <source>
        <dbReference type="PROSITE" id="PS50125"/>
    </source>
</evidence>
<dbReference type="GO" id="GO:0035556">
    <property type="term" value="P:intracellular signal transduction"/>
    <property type="evidence" value="ECO:0007669"/>
    <property type="project" value="InterPro"/>
</dbReference>
<keyword evidence="4" id="KW-1133">Transmembrane helix</keyword>
<dbReference type="Pfam" id="PF07714">
    <property type="entry name" value="PK_Tyr_Ser-Thr"/>
    <property type="match status" value="1"/>
</dbReference>
<dbReference type="PROSITE" id="PS50125">
    <property type="entry name" value="GUANYLATE_CYCLASE_2"/>
    <property type="match status" value="1"/>
</dbReference>
<dbReference type="InterPro" id="IPR029787">
    <property type="entry name" value="Nucleotide_cyclase"/>
</dbReference>
<name>A0AAE1QP16_9SOLA</name>
<dbReference type="InterPro" id="IPR050401">
    <property type="entry name" value="Cyclic_nucleotide_synthase"/>
</dbReference>
<keyword evidence="10" id="KW-1185">Reference proteome</keyword>
<dbReference type="EMBL" id="JAVYJV010000041">
    <property type="protein sequence ID" value="KAK4337289.1"/>
    <property type="molecule type" value="Genomic_DNA"/>
</dbReference>
<sequence>MNYESKLTDNWWKIHWEDIQFADRANAKNKSSLSMNKSEASFKTANTGKTSHTTKTSALSSMATTLANVDSSILCGHYKGIRVAVKPLNVPKLNITRENLIEFKQMREIIHNNLVKFIGICVEDTITATVTELSVRGSLKEIITRVGPWENLPENQRHILQNPEELLDRVKAGVLPPFRPEIYPEDCEAPELIPILNLCWGESPNIRPEFAELKQKFKKITRGNLEAIVKNKTEDIIIEKERAEELLNNLLPPFIVEQLKNNTPVLPETFPSVTIMFSDVSGFQQLSKSSNPQQIVNMLNDIYDLLDSILANHDVYKLESINDAYLVASGVPIKNGQEHVREIAYCAIEAREAISKFKARHDPSFNFKLRKFKDIYDQLEIFRILHTLV</sequence>
<comment type="subcellular location">
    <subcellularLocation>
        <location evidence="1">Membrane</location>
        <topology evidence="1">Single-pass membrane protein</topology>
    </subcellularLocation>
</comment>
<evidence type="ECO:0000256" key="6">
    <source>
        <dbReference type="ARBA" id="ARBA00023239"/>
    </source>
</evidence>
<dbReference type="GO" id="GO:0000166">
    <property type="term" value="F:nucleotide binding"/>
    <property type="evidence" value="ECO:0007669"/>
    <property type="project" value="UniProtKB-KW"/>
</dbReference>
<proteinExistence type="predicted"/>
<evidence type="ECO:0000313" key="10">
    <source>
        <dbReference type="Proteomes" id="UP001291623"/>
    </source>
</evidence>
<dbReference type="CDD" id="cd07302">
    <property type="entry name" value="CHD"/>
    <property type="match status" value="1"/>
</dbReference>
<dbReference type="PANTHER" id="PTHR11920:SF494">
    <property type="entry name" value="ATRIAL NATRIURETIC PEPTIDE RECEPTOR 2"/>
    <property type="match status" value="1"/>
</dbReference>
<dbReference type="GO" id="GO:0001653">
    <property type="term" value="F:peptide receptor activity"/>
    <property type="evidence" value="ECO:0007669"/>
    <property type="project" value="TreeGrafter"/>
</dbReference>
<evidence type="ECO:0000256" key="5">
    <source>
        <dbReference type="ARBA" id="ARBA00023136"/>
    </source>
</evidence>
<keyword evidence="3" id="KW-0547">Nucleotide-binding</keyword>
<evidence type="ECO:0000313" key="9">
    <source>
        <dbReference type="EMBL" id="KAK4337289.1"/>
    </source>
</evidence>
<accession>A0AAE1QP16</accession>
<dbReference type="InterPro" id="IPR001054">
    <property type="entry name" value="A/G_cyclase"/>
</dbReference>
<evidence type="ECO:0000256" key="1">
    <source>
        <dbReference type="ARBA" id="ARBA00004167"/>
    </source>
</evidence>
<evidence type="ECO:0000256" key="4">
    <source>
        <dbReference type="ARBA" id="ARBA00022989"/>
    </source>
</evidence>
<keyword evidence="5" id="KW-0472">Membrane</keyword>
<dbReference type="InterPro" id="IPR001245">
    <property type="entry name" value="Ser-Thr/Tyr_kinase_cat_dom"/>
</dbReference>
<dbReference type="SUPFAM" id="SSF56112">
    <property type="entry name" value="Protein kinase-like (PK-like)"/>
    <property type="match status" value="1"/>
</dbReference>
<protein>
    <recommendedName>
        <fullName evidence="8">Guanylate cyclase domain-containing protein</fullName>
    </recommendedName>
</protein>
<dbReference type="InterPro" id="IPR011009">
    <property type="entry name" value="Kinase-like_dom_sf"/>
</dbReference>
<reference evidence="9" key="1">
    <citation type="submission" date="2023-12" db="EMBL/GenBank/DDBJ databases">
        <title>Genome assembly of Anisodus tanguticus.</title>
        <authorList>
            <person name="Wang Y.-J."/>
        </authorList>
    </citation>
    <scope>NUCLEOTIDE SEQUENCE</scope>
    <source>
        <strain evidence="9">KB-2021</strain>
        <tissue evidence="9">Leaf</tissue>
    </source>
</reference>
<dbReference type="AlphaFoldDB" id="A0AAE1QP16"/>
<dbReference type="GO" id="GO:0004016">
    <property type="term" value="F:adenylate cyclase activity"/>
    <property type="evidence" value="ECO:0007669"/>
    <property type="project" value="TreeGrafter"/>
</dbReference>
<dbReference type="GO" id="GO:0007168">
    <property type="term" value="P:receptor guanylyl cyclase signaling pathway"/>
    <property type="evidence" value="ECO:0007669"/>
    <property type="project" value="TreeGrafter"/>
</dbReference>
<comment type="caution">
    <text evidence="9">The sequence shown here is derived from an EMBL/GenBank/DDBJ whole genome shotgun (WGS) entry which is preliminary data.</text>
</comment>
<organism evidence="9 10">
    <name type="scientific">Anisodus tanguticus</name>
    <dbReference type="NCBI Taxonomy" id="243964"/>
    <lineage>
        <taxon>Eukaryota</taxon>
        <taxon>Viridiplantae</taxon>
        <taxon>Streptophyta</taxon>
        <taxon>Embryophyta</taxon>
        <taxon>Tracheophyta</taxon>
        <taxon>Spermatophyta</taxon>
        <taxon>Magnoliopsida</taxon>
        <taxon>eudicotyledons</taxon>
        <taxon>Gunneridae</taxon>
        <taxon>Pentapetalae</taxon>
        <taxon>asterids</taxon>
        <taxon>lamiids</taxon>
        <taxon>Solanales</taxon>
        <taxon>Solanaceae</taxon>
        <taxon>Solanoideae</taxon>
        <taxon>Hyoscyameae</taxon>
        <taxon>Anisodus</taxon>
    </lineage>
</organism>
<dbReference type="Proteomes" id="UP001291623">
    <property type="component" value="Unassembled WGS sequence"/>
</dbReference>
<feature type="domain" description="Guanylate cyclase" evidence="8">
    <location>
        <begin position="274"/>
        <end position="370"/>
    </location>
</feature>
<dbReference type="InterPro" id="IPR020635">
    <property type="entry name" value="Tyr_kinase_cat_dom"/>
</dbReference>
<gene>
    <name evidence="9" type="ORF">RND71_043287</name>
</gene>
<dbReference type="GO" id="GO:0004383">
    <property type="term" value="F:guanylate cyclase activity"/>
    <property type="evidence" value="ECO:0007669"/>
    <property type="project" value="TreeGrafter"/>
</dbReference>
<dbReference type="Gene3D" id="3.30.70.1230">
    <property type="entry name" value="Nucleotide cyclase"/>
    <property type="match status" value="1"/>
</dbReference>
<dbReference type="SUPFAM" id="SSF55073">
    <property type="entry name" value="Nucleotide cyclase"/>
    <property type="match status" value="1"/>
</dbReference>
<evidence type="ECO:0000256" key="3">
    <source>
        <dbReference type="ARBA" id="ARBA00022741"/>
    </source>
</evidence>
<dbReference type="GO" id="GO:0005886">
    <property type="term" value="C:plasma membrane"/>
    <property type="evidence" value="ECO:0007669"/>
    <property type="project" value="TreeGrafter"/>
</dbReference>
<dbReference type="PANTHER" id="PTHR11920">
    <property type="entry name" value="GUANYLYL CYCLASE"/>
    <property type="match status" value="1"/>
</dbReference>
<dbReference type="SMART" id="SM00219">
    <property type="entry name" value="TyrKc"/>
    <property type="match status" value="1"/>
</dbReference>
<dbReference type="Pfam" id="PF00211">
    <property type="entry name" value="Guanylate_cyc"/>
    <property type="match status" value="1"/>
</dbReference>
<evidence type="ECO:0000256" key="7">
    <source>
        <dbReference type="SAM" id="MobiDB-lite"/>
    </source>
</evidence>
<dbReference type="SMART" id="SM00044">
    <property type="entry name" value="CYCc"/>
    <property type="match status" value="1"/>
</dbReference>
<dbReference type="Gene3D" id="3.30.200.20">
    <property type="entry name" value="Phosphorylase Kinase, domain 1"/>
    <property type="match status" value="1"/>
</dbReference>
<dbReference type="Gene3D" id="1.10.510.10">
    <property type="entry name" value="Transferase(Phosphotransferase) domain 1"/>
    <property type="match status" value="1"/>
</dbReference>
<keyword evidence="6" id="KW-0456">Lyase</keyword>
<feature type="region of interest" description="Disordered" evidence="7">
    <location>
        <begin position="32"/>
        <end position="53"/>
    </location>
</feature>
<keyword evidence="2" id="KW-0812">Transmembrane</keyword>